<dbReference type="Proteomes" id="UP000182860">
    <property type="component" value="Unassembled WGS sequence"/>
</dbReference>
<reference evidence="1 2" key="1">
    <citation type="journal article" date="2016" name="Environ. Microbiol.">
        <title>Genomic resolution of a cold subsurface aquifer community provides metabolic insights for novel microbes adapted to high CO concentrations.</title>
        <authorList>
            <person name="Probst A.J."/>
            <person name="Castelle C.J."/>
            <person name="Singh A."/>
            <person name="Brown C.T."/>
            <person name="Anantharaman K."/>
            <person name="Sharon I."/>
            <person name="Hug L.A."/>
            <person name="Burstein D."/>
            <person name="Emerson J.B."/>
            <person name="Thomas B.C."/>
            <person name="Banfield J.F."/>
        </authorList>
    </citation>
    <scope>NUCLEOTIDE SEQUENCE [LARGE SCALE GENOMIC DNA]</scope>
    <source>
        <strain evidence="1">CG1_02_41_21</strain>
    </source>
</reference>
<name>A0A1J4TA76_9BACT</name>
<dbReference type="EMBL" id="MNUV01000007">
    <property type="protein sequence ID" value="OIO08400.1"/>
    <property type="molecule type" value="Genomic_DNA"/>
</dbReference>
<accession>A0A1J4TA76</accession>
<gene>
    <name evidence="1" type="ORF">AUJ35_00320</name>
</gene>
<evidence type="ECO:0000313" key="1">
    <source>
        <dbReference type="EMBL" id="OIO08400.1"/>
    </source>
</evidence>
<comment type="caution">
    <text evidence="1">The sequence shown here is derived from an EMBL/GenBank/DDBJ whole genome shotgun (WGS) entry which is preliminary data.</text>
</comment>
<organism evidence="1 2">
    <name type="scientific">Candidatus Falkowbacteria bacterium CG1_02_41_21</name>
    <dbReference type="NCBI Taxonomy" id="1805147"/>
    <lineage>
        <taxon>Bacteria</taxon>
        <taxon>Candidatus Falkowiibacteriota</taxon>
    </lineage>
</organism>
<proteinExistence type="predicted"/>
<evidence type="ECO:0000313" key="2">
    <source>
        <dbReference type="Proteomes" id="UP000182860"/>
    </source>
</evidence>
<protein>
    <submittedName>
        <fullName evidence="1">Uncharacterized protein</fullName>
    </submittedName>
</protein>
<dbReference type="AlphaFoldDB" id="A0A1J4TA76"/>
<sequence>MGDRQHKFNPTNIFLYQSKKQLKGSIKGDELRQELEGQRVLNVNVLDCLLAHPDLIPEEWKGKYIFFFGTIYRNSRGNLFVRYLRWNGSEWIWICLWLVSGFPANCFSAVAS</sequence>